<gene>
    <name evidence="1" type="ORF">H9806_05150</name>
</gene>
<dbReference type="AlphaFoldDB" id="A0A9E2KSN1"/>
<organism evidence="1 2">
    <name type="scientific">Candidatus Lactobacillus pullistercoris</name>
    <dbReference type="NCBI Taxonomy" id="2838636"/>
    <lineage>
        <taxon>Bacteria</taxon>
        <taxon>Bacillati</taxon>
        <taxon>Bacillota</taxon>
        <taxon>Bacilli</taxon>
        <taxon>Lactobacillales</taxon>
        <taxon>Lactobacillaceae</taxon>
        <taxon>Lactobacillus</taxon>
    </lineage>
</organism>
<dbReference type="EMBL" id="JAHLFT010000066">
    <property type="protein sequence ID" value="MBU3828508.1"/>
    <property type="molecule type" value="Genomic_DNA"/>
</dbReference>
<proteinExistence type="predicted"/>
<reference evidence="1" key="2">
    <citation type="submission" date="2021-04" db="EMBL/GenBank/DDBJ databases">
        <authorList>
            <person name="Gilroy R."/>
        </authorList>
    </citation>
    <scope>NUCLEOTIDE SEQUENCE</scope>
    <source>
        <strain evidence="1">F6-686</strain>
    </source>
</reference>
<evidence type="ECO:0000313" key="2">
    <source>
        <dbReference type="Proteomes" id="UP000823844"/>
    </source>
</evidence>
<protein>
    <submittedName>
        <fullName evidence="1">DUF4145 domain-containing protein</fullName>
    </submittedName>
</protein>
<evidence type="ECO:0000313" key="1">
    <source>
        <dbReference type="EMBL" id="MBU3828508.1"/>
    </source>
</evidence>
<accession>A0A9E2KSN1</accession>
<name>A0A9E2KSN1_9LACO</name>
<sequence length="203" mass="24632">MKANFDYLKNNQLLKDEYQTANKIVKLYEIEDYRDVIINARLFLEEITKLVIKWENLNCYYPLKDGEHYNLRNNTQYLRENLDYPLIIFKLFDEVRRLGNEAVHDSKFQINPNQAWHVICNVNDILVFLLNSYNGQKLNYLRPDLNLEASDHPDKFGMRKLKITEQTKRQNIRKNNVEQAQSFLKNKQKKHYHLRKSRHFFKH</sequence>
<comment type="caution">
    <text evidence="1">The sequence shown here is derived from an EMBL/GenBank/DDBJ whole genome shotgun (WGS) entry which is preliminary data.</text>
</comment>
<dbReference type="Proteomes" id="UP000823844">
    <property type="component" value="Unassembled WGS sequence"/>
</dbReference>
<reference evidence="1" key="1">
    <citation type="journal article" date="2021" name="PeerJ">
        <title>Extensive microbial diversity within the chicken gut microbiome revealed by metagenomics and culture.</title>
        <authorList>
            <person name="Gilroy R."/>
            <person name="Ravi A."/>
            <person name="Getino M."/>
            <person name="Pursley I."/>
            <person name="Horton D.L."/>
            <person name="Alikhan N.F."/>
            <person name="Baker D."/>
            <person name="Gharbi K."/>
            <person name="Hall N."/>
            <person name="Watson M."/>
            <person name="Adriaenssens E.M."/>
            <person name="Foster-Nyarko E."/>
            <person name="Jarju S."/>
            <person name="Secka A."/>
            <person name="Antonio M."/>
            <person name="Oren A."/>
            <person name="Chaudhuri R.R."/>
            <person name="La Ragione R."/>
            <person name="Hildebrand F."/>
            <person name="Pallen M.J."/>
        </authorList>
    </citation>
    <scope>NUCLEOTIDE SEQUENCE</scope>
    <source>
        <strain evidence="1">F6-686</strain>
    </source>
</reference>